<name>A0A6A4FC30_9STRA</name>
<dbReference type="EMBL" id="QXFT01000964">
    <property type="protein sequence ID" value="KAE9332458.1"/>
    <property type="molecule type" value="Genomic_DNA"/>
</dbReference>
<gene>
    <name evidence="1" type="ORF">PR003_g14511</name>
</gene>
<comment type="caution">
    <text evidence="1">The sequence shown here is derived from an EMBL/GenBank/DDBJ whole genome shotgun (WGS) entry which is preliminary data.</text>
</comment>
<accession>A0A6A4FC30</accession>
<organism evidence="1 2">
    <name type="scientific">Phytophthora rubi</name>
    <dbReference type="NCBI Taxonomy" id="129364"/>
    <lineage>
        <taxon>Eukaryota</taxon>
        <taxon>Sar</taxon>
        <taxon>Stramenopiles</taxon>
        <taxon>Oomycota</taxon>
        <taxon>Peronosporomycetes</taxon>
        <taxon>Peronosporales</taxon>
        <taxon>Peronosporaceae</taxon>
        <taxon>Phytophthora</taxon>
    </lineage>
</organism>
<sequence>MLSKPDKYGVRFYSVVGWDSLYVHALWDNASGDSQTTTPAQLYTNQFPSLYNTLLRDDVTVSAKSTTALWLVMVGHQSKMFRSPSGYRFVVSDNFYTRHTFAKAILAFTDGEVRTTGTVRLNVIGEWNKPAVEDSVRRVAEAARGEWEFVTVVDLEPGTKKKEVDHDKAQKQLPKALRSTYQPILQLADRSGYIIYKDCKVVIFYSNDLLATPTSRTLRGNSAEAVACCHGLYPIRRWTNDRVMHRKIFMAPAVIAMYNRFMNGVD</sequence>
<reference evidence="1 2" key="1">
    <citation type="submission" date="2018-08" db="EMBL/GenBank/DDBJ databases">
        <title>Genomic investigation of the strawberry pathogen Phytophthora fragariae indicates pathogenicity is determined by transcriptional variation in three key races.</title>
        <authorList>
            <person name="Adams T.M."/>
            <person name="Armitage A.D."/>
            <person name="Sobczyk M.K."/>
            <person name="Bates H.J."/>
            <person name="Dunwell J.M."/>
            <person name="Nellist C.F."/>
            <person name="Harrison R.J."/>
        </authorList>
    </citation>
    <scope>NUCLEOTIDE SEQUENCE [LARGE SCALE GENOMIC DNA]</scope>
    <source>
        <strain evidence="1 2">SCRP333</strain>
    </source>
</reference>
<proteinExistence type="predicted"/>
<evidence type="ECO:0008006" key="3">
    <source>
        <dbReference type="Google" id="ProtNLM"/>
    </source>
</evidence>
<evidence type="ECO:0000313" key="2">
    <source>
        <dbReference type="Proteomes" id="UP000434957"/>
    </source>
</evidence>
<protein>
    <recommendedName>
        <fullName evidence="3">PiggyBac transposable element-derived protein domain-containing protein</fullName>
    </recommendedName>
</protein>
<dbReference type="AlphaFoldDB" id="A0A6A4FC30"/>
<keyword evidence="2" id="KW-1185">Reference proteome</keyword>
<dbReference type="Proteomes" id="UP000434957">
    <property type="component" value="Unassembled WGS sequence"/>
</dbReference>
<evidence type="ECO:0000313" key="1">
    <source>
        <dbReference type="EMBL" id="KAE9332458.1"/>
    </source>
</evidence>